<keyword evidence="3 5" id="KW-0378">Hydrolase</keyword>
<protein>
    <recommendedName>
        <fullName evidence="5">5'-methylthioadenosine/S-adenosylhomocysteine nucleosidase</fullName>
        <shortName evidence="5">MTA/SAH nucleosidase</shortName>
        <shortName evidence="5">MTAN</shortName>
        <ecNumber evidence="5">3.2.2.9</ecNumber>
    </recommendedName>
    <alternativeName>
        <fullName evidence="5">5'-deoxyadenosine nucleosidase</fullName>
        <shortName evidence="5">DOA nucleosidase</shortName>
        <shortName evidence="5">dAdo nucleosidase</shortName>
    </alternativeName>
    <alternativeName>
        <fullName evidence="5">5'-methylthioadenosine nucleosidase</fullName>
        <shortName evidence="5">MTA nucleosidase</shortName>
    </alternativeName>
    <alternativeName>
        <fullName evidence="5">S-adenosylhomocysteine nucleosidase</fullName>
        <shortName evidence="5">AdoHcy nucleosidase</shortName>
        <shortName evidence="5">SAH nucleosidase</shortName>
        <shortName evidence="5">SRH nucleosidase</shortName>
    </alternativeName>
</protein>
<dbReference type="RefSeq" id="WP_283075348.1">
    <property type="nucleotide sequence ID" value="NZ_CP121671.1"/>
</dbReference>
<reference evidence="7 8" key="1">
    <citation type="submission" date="2023-04" db="EMBL/GenBank/DDBJ databases">
        <title>Genome sequence of Halobacillus naozhouensis KACC 21980.</title>
        <authorList>
            <person name="Kim S."/>
            <person name="Heo J."/>
            <person name="Kwon S.-W."/>
        </authorList>
    </citation>
    <scope>NUCLEOTIDE SEQUENCE [LARGE SCALE GENOMIC DNA]</scope>
    <source>
        <strain evidence="7 8">KCTC 13234</strain>
    </source>
</reference>
<evidence type="ECO:0000256" key="3">
    <source>
        <dbReference type="ARBA" id="ARBA00022801"/>
    </source>
</evidence>
<keyword evidence="4 5" id="KW-0486">Methionine biosynthesis</keyword>
<name>A0ABY8IVG9_9BACI</name>
<sequence length="230" mass="24709">MAIGIIGAMDEEIELLKNKMTMEETVEAAGSVFIKGLLCDQPVVLLKSGIGKVNAAIATTILHERFTIDRVINTGSAGGFAKELEVGDLVISTLVTHHDVDVTAFKYEYGQVPGLPAMYPADSVLMEKAMEAVKSTDAKAKKGIIATGDSFMQEEARVNFVRGKFPEMIAAEMEAAAIAQVCYKYSTPFVVIRALSDIAGKESSISFDQFLPKAATNAATMIMKMLSSLD</sequence>
<comment type="catalytic activity">
    <reaction evidence="5">
        <text>S-adenosyl-L-homocysteine + H2O = S-(5-deoxy-D-ribos-5-yl)-L-homocysteine + adenine</text>
        <dbReference type="Rhea" id="RHEA:17805"/>
        <dbReference type="ChEBI" id="CHEBI:15377"/>
        <dbReference type="ChEBI" id="CHEBI:16708"/>
        <dbReference type="ChEBI" id="CHEBI:57856"/>
        <dbReference type="ChEBI" id="CHEBI:58195"/>
        <dbReference type="EC" id="3.2.2.9"/>
    </reaction>
</comment>
<dbReference type="InterPro" id="IPR035994">
    <property type="entry name" value="Nucleoside_phosphorylase_sf"/>
</dbReference>
<dbReference type="GO" id="GO:0008930">
    <property type="term" value="F:methylthioadenosine nucleosidase activity"/>
    <property type="evidence" value="ECO:0007669"/>
    <property type="project" value="UniProtKB-EC"/>
</dbReference>
<evidence type="ECO:0000256" key="4">
    <source>
        <dbReference type="ARBA" id="ARBA00023167"/>
    </source>
</evidence>
<organism evidence="7 8">
    <name type="scientific">Halobacillus naozhouensis</name>
    <dbReference type="NCBI Taxonomy" id="554880"/>
    <lineage>
        <taxon>Bacteria</taxon>
        <taxon>Bacillati</taxon>
        <taxon>Bacillota</taxon>
        <taxon>Bacilli</taxon>
        <taxon>Bacillales</taxon>
        <taxon>Bacillaceae</taxon>
        <taxon>Halobacillus</taxon>
    </lineage>
</organism>
<feature type="domain" description="Nucleoside phosphorylase" evidence="6">
    <location>
        <begin position="3"/>
        <end position="226"/>
    </location>
</feature>
<proteinExistence type="inferred from homology"/>
<dbReference type="Pfam" id="PF01048">
    <property type="entry name" value="PNP_UDP_1"/>
    <property type="match status" value="1"/>
</dbReference>
<dbReference type="EMBL" id="CP121671">
    <property type="protein sequence ID" value="WFT73332.1"/>
    <property type="molecule type" value="Genomic_DNA"/>
</dbReference>
<keyword evidence="2 5" id="KW-0028">Amino-acid biosynthesis</keyword>
<comment type="similarity">
    <text evidence="5">Belongs to the PNP/UDP phosphorylase family. MtnN subfamily.</text>
</comment>
<feature type="binding site" evidence="5">
    <location>
        <position position="152"/>
    </location>
    <ligand>
        <name>substrate</name>
    </ligand>
</feature>
<feature type="binding site" evidence="5">
    <location>
        <position position="78"/>
    </location>
    <ligand>
        <name>substrate</name>
    </ligand>
</feature>
<feature type="active site" description="Proton donor" evidence="5">
    <location>
        <position position="197"/>
    </location>
</feature>
<comment type="function">
    <text evidence="5">Catalyzes the irreversible cleavage of the glycosidic bond in both 5'-methylthioadenosine (MTA) and S-adenosylhomocysteine (SAH/AdoHcy) to adenine and the corresponding thioribose, 5'-methylthioribose and S-ribosylhomocysteine, respectively. Also cleaves 5'-deoxyadenosine, a toxic by-product of radical S-adenosylmethionine (SAM) enzymes, into 5-deoxyribose and adenine.</text>
</comment>
<evidence type="ECO:0000313" key="8">
    <source>
        <dbReference type="Proteomes" id="UP001221597"/>
    </source>
</evidence>
<dbReference type="GO" id="GO:0008782">
    <property type="term" value="F:adenosylhomocysteine nucleosidase activity"/>
    <property type="evidence" value="ECO:0007669"/>
    <property type="project" value="UniProtKB-EC"/>
</dbReference>
<evidence type="ECO:0000313" key="7">
    <source>
        <dbReference type="EMBL" id="WFT73332.1"/>
    </source>
</evidence>
<comment type="catalytic activity">
    <reaction evidence="5">
        <text>5'-deoxyadenosine + H2O = 5-deoxy-D-ribose + adenine</text>
        <dbReference type="Rhea" id="RHEA:29859"/>
        <dbReference type="ChEBI" id="CHEBI:15377"/>
        <dbReference type="ChEBI" id="CHEBI:16708"/>
        <dbReference type="ChEBI" id="CHEBI:17319"/>
        <dbReference type="ChEBI" id="CHEBI:149540"/>
        <dbReference type="EC" id="3.2.2.9"/>
    </reaction>
</comment>
<evidence type="ECO:0000256" key="1">
    <source>
        <dbReference type="ARBA" id="ARBA00004945"/>
    </source>
</evidence>
<dbReference type="SUPFAM" id="SSF53167">
    <property type="entry name" value="Purine and uridine phosphorylases"/>
    <property type="match status" value="1"/>
</dbReference>
<dbReference type="NCBIfam" id="TIGR01704">
    <property type="entry name" value="MTA_SAH-Nsdase"/>
    <property type="match status" value="1"/>
</dbReference>
<comment type="catalytic activity">
    <reaction evidence="5">
        <text>S-methyl-5'-thioadenosine + H2O = 5-(methylsulfanyl)-D-ribose + adenine</text>
        <dbReference type="Rhea" id="RHEA:13617"/>
        <dbReference type="ChEBI" id="CHEBI:15377"/>
        <dbReference type="ChEBI" id="CHEBI:16708"/>
        <dbReference type="ChEBI" id="CHEBI:17509"/>
        <dbReference type="ChEBI" id="CHEBI:78440"/>
        <dbReference type="EC" id="3.2.2.9"/>
    </reaction>
</comment>
<dbReference type="InterPro" id="IPR000845">
    <property type="entry name" value="Nucleoside_phosphorylase_d"/>
</dbReference>
<evidence type="ECO:0000256" key="2">
    <source>
        <dbReference type="ARBA" id="ARBA00022605"/>
    </source>
</evidence>
<gene>
    <name evidence="5 7" type="primary">mtnN</name>
    <name evidence="7" type="ORF">P9989_13115</name>
</gene>
<accession>A0ABY8IVG9</accession>
<dbReference type="Gene3D" id="3.40.50.1580">
    <property type="entry name" value="Nucleoside phosphorylase domain"/>
    <property type="match status" value="1"/>
</dbReference>
<comment type="pathway">
    <text evidence="1 5">Amino-acid biosynthesis; L-methionine biosynthesis via salvage pathway; S-methyl-5-thio-alpha-D-ribose 1-phosphate from S-methyl-5'-thioadenosine (hydrolase route): step 1/2.</text>
</comment>
<dbReference type="PANTHER" id="PTHR46832:SF1">
    <property type="entry name" value="5'-METHYLTHIOADENOSINE_S-ADENOSYLHOMOCYSTEINE NUCLEOSIDASE"/>
    <property type="match status" value="1"/>
</dbReference>
<dbReference type="HAMAP" id="MF_01684">
    <property type="entry name" value="Salvage_MtnN"/>
    <property type="match status" value="1"/>
</dbReference>
<dbReference type="InterPro" id="IPR010049">
    <property type="entry name" value="MTA_SAH_Nsdase"/>
</dbReference>
<dbReference type="EC" id="3.2.2.9" evidence="5"/>
<dbReference type="PANTHER" id="PTHR46832">
    <property type="entry name" value="5'-METHYLTHIOADENOSINE/S-ADENOSYLHOMOCYSTEINE NUCLEOSIDASE"/>
    <property type="match status" value="1"/>
</dbReference>
<evidence type="ECO:0000256" key="5">
    <source>
        <dbReference type="HAMAP-Rule" id="MF_01684"/>
    </source>
</evidence>
<keyword evidence="7" id="KW-0326">Glycosidase</keyword>
<feature type="active site" description="Proton acceptor" evidence="5">
    <location>
        <position position="12"/>
    </location>
</feature>
<dbReference type="NCBIfam" id="NF004079">
    <property type="entry name" value="PRK05584.1"/>
    <property type="match status" value="1"/>
</dbReference>
<feature type="binding site" evidence="5">
    <location>
        <begin position="173"/>
        <end position="174"/>
    </location>
    <ligand>
        <name>substrate</name>
    </ligand>
</feature>
<dbReference type="Proteomes" id="UP001221597">
    <property type="component" value="Chromosome"/>
</dbReference>
<dbReference type="CDD" id="cd09008">
    <property type="entry name" value="MTAN"/>
    <property type="match status" value="1"/>
</dbReference>
<keyword evidence="8" id="KW-1185">Reference proteome</keyword>
<evidence type="ECO:0000259" key="6">
    <source>
        <dbReference type="Pfam" id="PF01048"/>
    </source>
</evidence>